<name>A0A366LVG1_9ACTN</name>
<dbReference type="Gene3D" id="3.20.20.70">
    <property type="entry name" value="Aldolase class I"/>
    <property type="match status" value="1"/>
</dbReference>
<evidence type="ECO:0000256" key="1">
    <source>
        <dbReference type="ARBA" id="ARBA00023270"/>
    </source>
</evidence>
<protein>
    <submittedName>
        <fullName evidence="2">Transaldolase</fullName>
    </submittedName>
</protein>
<dbReference type="InterPro" id="IPR001585">
    <property type="entry name" value="TAL/FSA"/>
</dbReference>
<organism evidence="2 3">
    <name type="scientific">Spongiactinospora rosea</name>
    <dbReference type="NCBI Taxonomy" id="2248750"/>
    <lineage>
        <taxon>Bacteria</taxon>
        <taxon>Bacillati</taxon>
        <taxon>Actinomycetota</taxon>
        <taxon>Actinomycetes</taxon>
        <taxon>Streptosporangiales</taxon>
        <taxon>Streptosporangiaceae</taxon>
        <taxon>Spongiactinospora</taxon>
    </lineage>
</organism>
<reference evidence="2 3" key="1">
    <citation type="submission" date="2018-06" db="EMBL/GenBank/DDBJ databases">
        <title>Sphaerisporangium craniellae sp. nov., isolated from a marine sponge in the South China Sea.</title>
        <authorList>
            <person name="Li L."/>
        </authorList>
    </citation>
    <scope>NUCLEOTIDE SEQUENCE [LARGE SCALE GENOMIC DNA]</scope>
    <source>
        <strain evidence="2 3">LHW63015</strain>
    </source>
</reference>
<proteinExistence type="predicted"/>
<keyword evidence="3" id="KW-1185">Reference proteome</keyword>
<dbReference type="GO" id="GO:0005975">
    <property type="term" value="P:carbohydrate metabolic process"/>
    <property type="evidence" value="ECO:0007669"/>
    <property type="project" value="InterPro"/>
</dbReference>
<evidence type="ECO:0000313" key="3">
    <source>
        <dbReference type="Proteomes" id="UP000253303"/>
    </source>
</evidence>
<comment type="caution">
    <text evidence="2">The sequence shown here is derived from an EMBL/GenBank/DDBJ whole genome shotgun (WGS) entry which is preliminary data.</text>
</comment>
<accession>A0A366LVG1</accession>
<dbReference type="PROSITE" id="PS01054">
    <property type="entry name" value="TRANSALDOLASE_1"/>
    <property type="match status" value="1"/>
</dbReference>
<sequence>MALYVDSADRSAVEPLLSTGLFAGITTNPTLLRRAGLSDADLPAVYQWATAAGAAKVFMQTLGTTPEEILAGANRIRDLGPRAVVKIPATRAGFTAARLLTARQVPVLITAVYHAAQALLADAAGARYIAPYVGRMTDQGRNGVEQTIAMQRSLAGKGTRVLVASLRGADDVAALAAAGVPDFALGAPLCEALLADELTVAAAAEFEAICTDGAAG</sequence>
<evidence type="ECO:0000313" key="2">
    <source>
        <dbReference type="EMBL" id="RBQ17911.1"/>
    </source>
</evidence>
<dbReference type="InterPro" id="IPR018225">
    <property type="entry name" value="Transaldolase_AS"/>
</dbReference>
<dbReference type="OrthoDB" id="9807051at2"/>
<dbReference type="InterPro" id="IPR013785">
    <property type="entry name" value="Aldolase_TIM"/>
</dbReference>
<dbReference type="SUPFAM" id="SSF51569">
    <property type="entry name" value="Aldolase"/>
    <property type="match status" value="1"/>
</dbReference>
<dbReference type="PANTHER" id="PTHR10683">
    <property type="entry name" value="TRANSALDOLASE"/>
    <property type="match status" value="1"/>
</dbReference>
<dbReference type="PANTHER" id="PTHR10683:SF40">
    <property type="entry name" value="FRUCTOSE-6-PHOSPHATE ALDOLASE 1-RELATED"/>
    <property type="match status" value="1"/>
</dbReference>
<gene>
    <name evidence="2" type="ORF">DP939_21275</name>
</gene>
<dbReference type="Proteomes" id="UP000253303">
    <property type="component" value="Unassembled WGS sequence"/>
</dbReference>
<keyword evidence="1" id="KW-0704">Schiff base</keyword>
<dbReference type="EMBL" id="QMEY01000009">
    <property type="protein sequence ID" value="RBQ17911.1"/>
    <property type="molecule type" value="Genomic_DNA"/>
</dbReference>
<dbReference type="Pfam" id="PF00923">
    <property type="entry name" value="TAL_FSA"/>
    <property type="match status" value="1"/>
</dbReference>
<dbReference type="AlphaFoldDB" id="A0A366LVG1"/>
<dbReference type="RefSeq" id="WP_113982513.1">
    <property type="nucleotide sequence ID" value="NZ_QMEY01000009.1"/>
</dbReference>